<evidence type="ECO:0000256" key="2">
    <source>
        <dbReference type="SAM" id="MobiDB-lite"/>
    </source>
</evidence>
<comment type="caution">
    <text evidence="3">The sequence shown here is derived from an EMBL/GenBank/DDBJ whole genome shotgun (WGS) entry which is preliminary data.</text>
</comment>
<feature type="region of interest" description="Disordered" evidence="2">
    <location>
        <begin position="244"/>
        <end position="271"/>
    </location>
</feature>
<proteinExistence type="predicted"/>
<evidence type="ECO:0000256" key="1">
    <source>
        <dbReference type="SAM" id="Coils"/>
    </source>
</evidence>
<dbReference type="InterPro" id="IPR027417">
    <property type="entry name" value="P-loop_NTPase"/>
</dbReference>
<protein>
    <submittedName>
        <fullName evidence="3">Uncharacterized protein</fullName>
    </submittedName>
</protein>
<reference evidence="3" key="1">
    <citation type="submission" date="2022-06" db="EMBL/GenBank/DDBJ databases">
        <title>Amycolatopsis iheyaensis sp. nov., a new species of the genus Amycolatopsis isolated from soil in Iheya island, Japan.</title>
        <authorList>
            <person name="Ngamcharungchit C."/>
            <person name="Kanto H."/>
            <person name="Take A."/>
            <person name="Intra B."/>
            <person name="Matsumoto A."/>
            <person name="Panbangred W."/>
            <person name="Inahashi Y."/>
        </authorList>
    </citation>
    <scope>NUCLEOTIDE SEQUENCE</scope>
    <source>
        <strain evidence="3">OK19-0408</strain>
    </source>
</reference>
<feature type="compositionally biased region" description="Low complexity" evidence="2">
    <location>
        <begin position="477"/>
        <end position="486"/>
    </location>
</feature>
<dbReference type="Proteomes" id="UP001144096">
    <property type="component" value="Unassembled WGS sequence"/>
</dbReference>
<name>A0A9X2SQJ9_9PSEU</name>
<evidence type="ECO:0000313" key="4">
    <source>
        <dbReference type="Proteomes" id="UP001144096"/>
    </source>
</evidence>
<dbReference type="SUPFAM" id="SSF52540">
    <property type="entry name" value="P-loop containing nucleoside triphosphate hydrolases"/>
    <property type="match status" value="1"/>
</dbReference>
<keyword evidence="4" id="KW-1185">Reference proteome</keyword>
<feature type="coiled-coil region" evidence="1">
    <location>
        <begin position="834"/>
        <end position="865"/>
    </location>
</feature>
<dbReference type="EMBL" id="JAMXQV010000036">
    <property type="protein sequence ID" value="MCR6489788.1"/>
    <property type="molecule type" value="Genomic_DNA"/>
</dbReference>
<evidence type="ECO:0000313" key="3">
    <source>
        <dbReference type="EMBL" id="MCR6489788.1"/>
    </source>
</evidence>
<organism evidence="3 4">
    <name type="scientific">Amycolatopsis iheyensis</name>
    <dbReference type="NCBI Taxonomy" id="2945988"/>
    <lineage>
        <taxon>Bacteria</taxon>
        <taxon>Bacillati</taxon>
        <taxon>Actinomycetota</taxon>
        <taxon>Actinomycetes</taxon>
        <taxon>Pseudonocardiales</taxon>
        <taxon>Pseudonocardiaceae</taxon>
        <taxon>Amycolatopsis</taxon>
    </lineage>
</organism>
<sequence length="2069" mass="221673">MRAAKRWLIEGVVLSAGTEPGTDKQIAERGAVLAEDERQSLRRARIAKSAAAAVSQADLVGEIPKLDSRQTTSLHQHLKLRAGASLANVALTVRSTLARADDEHAALVLRDCFRQPVLVTAATGELSESQLAAILGADADELGRLVESLHKTRLYENLLDLEHFGSTPTVRAAAWSSMLGAGRVGAVAALGWLVADPPAFWNAAQTETARQVWRTVRERHPLLPEAPVPLATLVDVASALDEENELDAVTRETATSEGTGTPRERSGRSEPTTLAELAAEVERVEQERQAIAGDVLPALVRAVADGVPAEPSCLARVAEFFANLTELLVAAAATDDDEPVTSLATADQALQRARKTADEVDAAAARVGRVRRLTTLNGPKVVAADIARIRSLARDVTVESDAETVAGLAALVELVELAGSDPQRAVELVRTVSSAVPAANPLFMFINDRGSFTLGGLAAPKTAGAPEETVDVAKVVADPDAGPPDDNGSDVSVEEEGTVEQPAAQRSEPGLEDVLAQLNLTVPVPRPTAGALPAGAIPDGSGVSADPVVPGESGSVALYSELLRCGELSLAYWLTVAEDVGAPLQTAHRLAALAGAIKTSAGSNAAAFASTVAGLEPSDLKDQPGAQMLVYGASVRAGLLSPIAGASDPLRDATTSVVRSGGAVGELTELLLNAIYAGVHLTSHNVGTVVEAAEAASEHNALARDAATKLKNAPNRTIKYAPATDLWQMWMAPEDGYLGKPLSIVASGSRSPSDLTFIRNRIAELRSPRDLEQKLDRSTSSIRSGKRAAKRIEARARTTLLDWTGEVTELLSEWVTVTEPLAPSDDETWMSDPIADLQAKVAAVREQALAELEQLRDSGDKVRDAAADAGLALLNDALDLLMGTELVVGPEIPCERVLGGPLTLAPKVELTQSMTPRRGIEVEDIVVAFDALRAGEQGWRMAFDARAQRHDQVGTQLLIETLRPRNPRLAQRLSAARDKAIDVSVAQLDERTAALAARIDSDRLFGRLSVDQWTDLTTRASACQPGRRGTRTDFDVMLHDLDAIEAERAEAVTAAIAAARDTLDTAGMPADAIERIERRISDGDLTTAAEYVETIRSGGRLPSPRGDVDHLSLFSKSFPDAFAATRPGIGAGVHPMLSQLRQALEAGTPTVDISADALAESLASAKIKLENVGRGTTSAARIEQWTLLAEARSFDARVSSVKSVVEQIGFAFDKSTNPPARRGHAGGRVSWLDLHGVRATSGKALVPAFGSGMSPSGDSLRLLGIWRGPTPRELVEMLRDEPSDNSIVVLYFGTLDAIARRELASLFRGDRRLPPTIVIDDAAFAYLSCQPEPSREITMSTLLPFTASSPFTPDVPGASIRQEMFYGRSDERAKIIDMMGPCIVYGGRQLGKSALLLEAARKFDDKHNRHAIYESIFKIGLAVPVDAVWTTLWPLLAARDIVPQDIPAGDVAGALTRHVEAWISARPGRQLLLLLDESDKFLDGDAEAVNGMFTHVTHFKELMERTGRAVKVVFAGLHQTARFDRLANHPLAHFGEPICVGPLAPQAAYDLLTRPLHALGYHFDDHDHAARVLALANNQPALIQLFAAQLLRNLQAAKMPGTAPPQTVHAEDIERVWADAGLRTSFRRRFDWTLELDPRYKIIAYSVALHAHADGIETTMTPSELRAECETWWPAGFSAEDVRTGEFRALLDECVDLGVLSYTNRGYRLRTPNVLDLLGTQEEVEAVLDQAESIELPESFDGSMMRPVFGDGPTRGPLTSQQIADLLAARSQVRLVVGSRALTIERCLKALQDENGHAVSGHRESVMRNATPATLAKVCRQVMLTTAGRHVIMIVDLRNASPETASATWKQARELIATHSGGTLGVVLVSGPELAATWPVAARESDTSSGLTELHRYDRTDLRLWLTDTTLPFQDNAAREELLAITGGWPILLNTVAEDLTRNDSGLRSDPLRAVRPDSMDVKRSRELVEASGVRSGTTLMQAWNFLVRTVADEVTDLDTLADYLTLHGGSGEAGSDALTSAALADAGYNGMADVLEVLRVLGVVIGLPVEGEFKLEPVMVAATKRGYE</sequence>
<gene>
    <name evidence="3" type="ORF">M8542_43950</name>
</gene>
<accession>A0A9X2SQJ9</accession>
<dbReference type="RefSeq" id="WP_257926357.1">
    <property type="nucleotide sequence ID" value="NZ_JAMXQV010000036.1"/>
</dbReference>
<feature type="region of interest" description="Disordered" evidence="2">
    <location>
        <begin position="477"/>
        <end position="509"/>
    </location>
</feature>
<keyword evidence="1" id="KW-0175">Coiled coil</keyword>